<evidence type="ECO:0000313" key="1">
    <source>
        <dbReference type="EMBL" id="MEA5478115.1"/>
    </source>
</evidence>
<dbReference type="Pfam" id="PF08665">
    <property type="entry name" value="PglZ"/>
    <property type="match status" value="1"/>
</dbReference>
<protein>
    <submittedName>
        <fullName evidence="1">BREX-6 system phosphatase PglZ</fullName>
    </submittedName>
</protein>
<evidence type="ECO:0000313" key="2">
    <source>
        <dbReference type="Proteomes" id="UP001301388"/>
    </source>
</evidence>
<dbReference type="RefSeq" id="WP_323261679.1">
    <property type="nucleotide sequence ID" value="NZ_JAYGIE010000062.1"/>
</dbReference>
<reference evidence="1 2" key="1">
    <citation type="submission" date="2023-12" db="EMBL/GenBank/DDBJ databases">
        <title>Baltic Sea Cyanobacteria.</title>
        <authorList>
            <person name="Delbaje E."/>
            <person name="Fewer D.P."/>
            <person name="Shishido T.K."/>
        </authorList>
    </citation>
    <scope>NUCLEOTIDE SEQUENCE [LARGE SCALE GENOMIC DNA]</scope>
    <source>
        <strain evidence="1 2">UHCC 0370</strain>
    </source>
</reference>
<dbReference type="EMBL" id="JAYGIE010000062">
    <property type="protein sequence ID" value="MEA5478115.1"/>
    <property type="molecule type" value="Genomic_DNA"/>
</dbReference>
<dbReference type="NCBIfam" id="NF033443">
    <property type="entry name" value="BREX_PglZ_6"/>
    <property type="match status" value="1"/>
</dbReference>
<keyword evidence="2" id="KW-1185">Reference proteome</keyword>
<organism evidence="1 2">
    <name type="scientific">Pseudanabaena galeata UHCC 0370</name>
    <dbReference type="NCBI Taxonomy" id="3110310"/>
    <lineage>
        <taxon>Bacteria</taxon>
        <taxon>Bacillati</taxon>
        <taxon>Cyanobacteriota</taxon>
        <taxon>Cyanophyceae</taxon>
        <taxon>Pseudanabaenales</taxon>
        <taxon>Pseudanabaenaceae</taxon>
        <taxon>Pseudanabaena</taxon>
    </lineage>
</organism>
<dbReference type="Proteomes" id="UP001301388">
    <property type="component" value="Unassembled WGS sequence"/>
</dbReference>
<proteinExistence type="predicted"/>
<accession>A0ABU5TIN6</accession>
<comment type="caution">
    <text evidence="1">The sequence shown here is derived from an EMBL/GenBank/DDBJ whole genome shotgun (WGS) entry which is preliminary data.</text>
</comment>
<name>A0ABU5TIN6_9CYAN</name>
<sequence>MTNPIADYLEQDIKQSIRRQGIVIWLDAESRYTEFVDRLITRHQTGDFDFPVVGFRGSYLELLLQLENYGNGLDPDQLLIHLPNHNTQTVKQTPLLELYRAGKRYEKALPTLVREAVTGKVAPDAIADFLKTPDLTLAGAETWLDQQLNRHNSSTGDLGDEFRNYLAGLDHQWILDGLLNQDSNLRTKIHSAAELNILIEHFYIHTGMDIAFLQFFLKNDAVDIDHLEFAFVAWLMCVEYTNDLTRSPYLPELQPLRSLPKLLQSQCQNLINHLRDRHPLRYIAIAEEVEAKIKSELEQITPHDLGKIDTFATEDRVMLNASIQVLLAQNWQQVIIWGRSRLKEPSLWILHDSQKRRLWFWVLRAAQFGQVITQHHHVLNGMTTLREALDLYTQKAWIVDSYHRGFEQLRLQITTNSNLPQYASMEKVTHFLRQLYRDWADDLARDFAKLCDRVGFLPEEELQQRHIFERHCLPLITTPEKDGAKRHPSLGQAEQGDRVALFLVDAFRYEMAMELKNKFNQEEFQTDLIGCYAELPTITAMGMNAIAPVSQDGKIRLPDGKDFSKGIKAGEYTVKDPDSRGRAIGDRTFSTSRDRHSLSSLSLQQVAQSTSEALESQAKNATLLVIHSREIDDAGEANVGLVTFTNWIQQLKAAIHNLQKIGIHTCILTADHGFMLLDHTVKEVEYATATRRYVRLDDYRREADCVSVPLRSLNYEGQEGYLLFRNDTAIFKGKSKLSNASFAHGGNSLQERVIPVLTITKRLAVKASIKNRIAKAQPQIPDPIQDLIPDLVPEPNQGLISATSDRWQDNFDDPAIVKVFEHLEKHGAIVETELVQMLGSPRKARSFASKFDEFTAKVPFTVQAENVPSGKRYIKR</sequence>
<gene>
    <name evidence="1" type="primary">pglZ</name>
    <name evidence="1" type="ORF">VB774_10830</name>
</gene>